<organism evidence="1">
    <name type="scientific">Selenomonas ruminantium</name>
    <dbReference type="NCBI Taxonomy" id="971"/>
    <lineage>
        <taxon>Bacteria</taxon>
        <taxon>Bacillati</taxon>
        <taxon>Bacillota</taxon>
        <taxon>Negativicutes</taxon>
        <taxon>Selenomonadales</taxon>
        <taxon>Selenomonadaceae</taxon>
        <taxon>Selenomonas</taxon>
    </lineage>
</organism>
<protein>
    <submittedName>
        <fullName evidence="1">Uncharacterized protein</fullName>
    </submittedName>
</protein>
<name>Q55009_SELRU</name>
<dbReference type="AlphaFoldDB" id="Q55009"/>
<accession>Q55009</accession>
<proteinExistence type="predicted"/>
<evidence type="ECO:0000313" key="1">
    <source>
        <dbReference type="EMBL" id="CAA78085.1"/>
    </source>
</evidence>
<sequence length="216" mass="24226">MATAFSSCLSVSTCTRSPVSMSSSATGVILSKIPAEVINRQLCMPCLSWISACAAFSLSFTFRSPSTLTGYFATSATAFAVVVLDGSHVHLWLIVQFHHTPPHHPPVFMSEIATFLAPKILRCEFENAVYMRVEVVSFCVICHFNGFHIPHQVCPECSRGSHSFLVLYQALETLVHALDGSPQLFALHVLHCQRDEYKPCFLFRKNSLRYFRHLRK</sequence>
<dbReference type="EMBL" id="Z12102">
    <property type="protein sequence ID" value="CAA78085.1"/>
    <property type="molecule type" value="Genomic_DNA"/>
</dbReference>
<reference evidence="1" key="1">
    <citation type="journal article" date="1993" name="Plasmid">
        <title>Characterization, sequence, and replication of a small cryptic plasmid from Selenomonas ruminantium subspecies lactilytica.</title>
        <authorList>
            <person name="Zhang N."/>
            <person name="Brooker J.D."/>
        </authorList>
    </citation>
    <scope>NUCLEOTIDE SEQUENCE</scope>
    <source>
        <strain evidence="1">Lactilytica</strain>
    </source>
</reference>